<gene>
    <name evidence="11" type="ORF">TW81_02780</name>
</gene>
<evidence type="ECO:0000256" key="7">
    <source>
        <dbReference type="ARBA" id="ARBA00023114"/>
    </source>
</evidence>
<dbReference type="InterPro" id="IPR036998">
    <property type="entry name" value="Porin_LamB_sf"/>
</dbReference>
<dbReference type="Pfam" id="PF02264">
    <property type="entry name" value="LamB"/>
    <property type="match status" value="1"/>
</dbReference>
<dbReference type="EMBL" id="JXXV01000007">
    <property type="protein sequence ID" value="KJY84470.1"/>
    <property type="molecule type" value="Genomic_DNA"/>
</dbReference>
<dbReference type="GO" id="GO:0006811">
    <property type="term" value="P:monoatomic ion transport"/>
    <property type="evidence" value="ECO:0007669"/>
    <property type="project" value="UniProtKB-KW"/>
</dbReference>
<dbReference type="GO" id="GO:0046930">
    <property type="term" value="C:pore complex"/>
    <property type="evidence" value="ECO:0007669"/>
    <property type="project" value="UniProtKB-KW"/>
</dbReference>
<evidence type="ECO:0000256" key="10">
    <source>
        <dbReference type="SAM" id="SignalP"/>
    </source>
</evidence>
<evidence type="ECO:0000256" key="1">
    <source>
        <dbReference type="ARBA" id="ARBA00004571"/>
    </source>
</evidence>
<sequence>MKKVSVIAAAVVATLSAGAFAAAVDFHGYARAGVGLSGEGSHTTYEKNKVGRLGNEDDLYGEIGLNAELYKVDDVTFNLETLVAYGQAGNNNWEGNSNALRVMNVQAKGLFSDKDAVLWAGQRYYQRKDIHITDFYFLDTSGGAGGGIENLSLGDNVKASFAIMHDDGSQKVSDGNAFVFDKDLCTGTGTPADDSCYKSEEQFKDETVSGYTFDARFAGIKLTDNTNLELAFAYDFASEAEGQSVKSDDGVLATAVFGTGLSNGFNQTVLQYGTSSYGKQMATYGGGGWFNRSGDNNDADGFRIINWGVTGLGDSWELGHVVMYAQASDTDKGDITAYNAVIRPMYKWDENMKTVFEAGYFADETKLSGTTTDAAGSKLTIAQAWSAGSSFWARPEIRIYGSYFMDHEGDSFKDSTADSEFSVGIQMEAWW</sequence>
<evidence type="ECO:0000256" key="4">
    <source>
        <dbReference type="ARBA" id="ARBA00022452"/>
    </source>
</evidence>
<dbReference type="RefSeq" id="WP_045954214.1">
    <property type="nucleotide sequence ID" value="NZ_JXXV01000007.1"/>
</dbReference>
<comment type="similarity">
    <text evidence="2">Belongs to the porin LamB (TC 1.B.3) family.</text>
</comment>
<keyword evidence="9" id="KW-0998">Cell outer membrane</keyword>
<accession>A0A0F4NMT0</accession>
<name>A0A0F4NMT0_9VIBR</name>
<evidence type="ECO:0000256" key="3">
    <source>
        <dbReference type="ARBA" id="ARBA00022448"/>
    </source>
</evidence>
<dbReference type="Proteomes" id="UP000033673">
    <property type="component" value="Unassembled WGS sequence"/>
</dbReference>
<dbReference type="NCBIfam" id="NF006860">
    <property type="entry name" value="PRK09360.1"/>
    <property type="match status" value="1"/>
</dbReference>
<evidence type="ECO:0000256" key="5">
    <source>
        <dbReference type="ARBA" id="ARBA00022692"/>
    </source>
</evidence>
<proteinExistence type="inferred from homology"/>
<dbReference type="PATRIC" id="fig|579748.3.peg.577"/>
<dbReference type="OrthoDB" id="106611at2"/>
<comment type="subcellular location">
    <subcellularLocation>
        <location evidence="1">Cell outer membrane</location>
        <topology evidence="1">Multi-pass membrane protein</topology>
    </subcellularLocation>
</comment>
<dbReference type="PANTHER" id="PTHR38762:SF1">
    <property type="entry name" value="CRYPTIC OUTER MEMBRANE PORIN BGLH-RELATED"/>
    <property type="match status" value="1"/>
</dbReference>
<keyword evidence="12" id="KW-1185">Reference proteome</keyword>
<evidence type="ECO:0000256" key="8">
    <source>
        <dbReference type="ARBA" id="ARBA00023136"/>
    </source>
</evidence>
<keyword evidence="10" id="KW-0732">Signal</keyword>
<dbReference type="Gene3D" id="2.40.170.10">
    <property type="entry name" value="Porin, LamB type"/>
    <property type="match status" value="1"/>
</dbReference>
<dbReference type="SUPFAM" id="SSF56935">
    <property type="entry name" value="Porins"/>
    <property type="match status" value="1"/>
</dbReference>
<dbReference type="AlphaFoldDB" id="A0A0F4NMT0"/>
<evidence type="ECO:0000313" key="11">
    <source>
        <dbReference type="EMBL" id="KJY84470.1"/>
    </source>
</evidence>
<feature type="signal peptide" evidence="10">
    <location>
        <begin position="1"/>
        <end position="21"/>
    </location>
</feature>
<dbReference type="GO" id="GO:0015144">
    <property type="term" value="F:carbohydrate transmembrane transporter activity"/>
    <property type="evidence" value="ECO:0007669"/>
    <property type="project" value="TreeGrafter"/>
</dbReference>
<feature type="chain" id="PRO_5002473017" evidence="10">
    <location>
        <begin position="22"/>
        <end position="431"/>
    </location>
</feature>
<dbReference type="GO" id="GO:0009279">
    <property type="term" value="C:cell outer membrane"/>
    <property type="evidence" value="ECO:0007669"/>
    <property type="project" value="UniProtKB-SubCell"/>
</dbReference>
<keyword evidence="4" id="KW-1134">Transmembrane beta strand</keyword>
<dbReference type="GO" id="GO:0015774">
    <property type="term" value="P:polysaccharide transport"/>
    <property type="evidence" value="ECO:0007669"/>
    <property type="project" value="TreeGrafter"/>
</dbReference>
<keyword evidence="5" id="KW-0812">Transmembrane</keyword>
<dbReference type="GO" id="GO:0015288">
    <property type="term" value="F:porin activity"/>
    <property type="evidence" value="ECO:0007669"/>
    <property type="project" value="UniProtKB-KW"/>
</dbReference>
<dbReference type="InterPro" id="IPR050286">
    <property type="entry name" value="G_neg_Bact_CarbUptk_Porin"/>
</dbReference>
<comment type="caution">
    <text evidence="11">The sequence shown here is derived from an EMBL/GenBank/DDBJ whole genome shotgun (WGS) entry which is preliminary data.</text>
</comment>
<dbReference type="InterPro" id="IPR003192">
    <property type="entry name" value="Porin_LamB"/>
</dbReference>
<keyword evidence="8" id="KW-0472">Membrane</keyword>
<keyword evidence="3" id="KW-0813">Transport</keyword>
<evidence type="ECO:0000313" key="12">
    <source>
        <dbReference type="Proteomes" id="UP000033673"/>
    </source>
</evidence>
<dbReference type="PANTHER" id="PTHR38762">
    <property type="entry name" value="CRYPTIC OUTER MEMBRANE PORIN BGLH-RELATED"/>
    <property type="match status" value="1"/>
</dbReference>
<evidence type="ECO:0000256" key="6">
    <source>
        <dbReference type="ARBA" id="ARBA00023065"/>
    </source>
</evidence>
<reference evidence="11 12" key="1">
    <citation type="journal article" date="2015" name="BMC Genomics">
        <title>Genome mining reveals unlocked bioactive potential of marine Gram-negative bacteria.</title>
        <authorList>
            <person name="Machado H."/>
            <person name="Sonnenschein E.C."/>
            <person name="Melchiorsen J."/>
            <person name="Gram L."/>
        </authorList>
    </citation>
    <scope>NUCLEOTIDE SEQUENCE [LARGE SCALE GENOMIC DNA]</scope>
    <source>
        <strain evidence="11 12">S2757</strain>
    </source>
</reference>
<protein>
    <submittedName>
        <fullName evidence="11">Maltoporin</fullName>
    </submittedName>
</protein>
<keyword evidence="7" id="KW-0626">Porin</keyword>
<evidence type="ECO:0000256" key="9">
    <source>
        <dbReference type="ARBA" id="ARBA00023237"/>
    </source>
</evidence>
<keyword evidence="6" id="KW-0406">Ion transport</keyword>
<evidence type="ECO:0000256" key="2">
    <source>
        <dbReference type="ARBA" id="ARBA00007055"/>
    </source>
</evidence>
<organism evidence="11 12">
    <name type="scientific">Vibrio galatheae</name>
    <dbReference type="NCBI Taxonomy" id="579748"/>
    <lineage>
        <taxon>Bacteria</taxon>
        <taxon>Pseudomonadati</taxon>
        <taxon>Pseudomonadota</taxon>
        <taxon>Gammaproteobacteria</taxon>
        <taxon>Vibrionales</taxon>
        <taxon>Vibrionaceae</taxon>
        <taxon>Vibrio</taxon>
    </lineage>
</organism>
<dbReference type="STRING" id="579748.TW81_02780"/>